<reference evidence="1 2" key="1">
    <citation type="journal article" date="2015" name="Genome Biol. Evol.">
        <title>Phylogenomic analyses indicate that early fungi evolved digesting cell walls of algal ancestors of land plants.</title>
        <authorList>
            <person name="Chang Y."/>
            <person name="Wang S."/>
            <person name="Sekimoto S."/>
            <person name="Aerts A.L."/>
            <person name="Choi C."/>
            <person name="Clum A."/>
            <person name="LaButti K.M."/>
            <person name="Lindquist E.A."/>
            <person name="Yee Ngan C."/>
            <person name="Ohm R.A."/>
            <person name="Salamov A.A."/>
            <person name="Grigoriev I.V."/>
            <person name="Spatafora J.W."/>
            <person name="Berbee M.L."/>
        </authorList>
    </citation>
    <scope>NUCLEOTIDE SEQUENCE [LARGE SCALE GENOMIC DNA]</scope>
    <source>
        <strain evidence="1 2">NRRL 28638</strain>
    </source>
</reference>
<keyword evidence="2" id="KW-1185">Reference proteome</keyword>
<accession>A0A137PC83</accession>
<evidence type="ECO:0000313" key="1">
    <source>
        <dbReference type="EMBL" id="KXN72606.1"/>
    </source>
</evidence>
<dbReference type="Proteomes" id="UP000070444">
    <property type="component" value="Unassembled WGS sequence"/>
</dbReference>
<proteinExistence type="predicted"/>
<evidence type="ECO:0000313" key="2">
    <source>
        <dbReference type="Proteomes" id="UP000070444"/>
    </source>
</evidence>
<name>A0A137PC83_CONC2</name>
<sequence>MSSASVPSYIVHKQIDRALRKTCSAHLSNSALEEINIFVDQVIRYFVDSCPMELLVDLTIPHNIMKNLVDNPKILKTCENHAITKCCEVASGLSLNISAITPKLDKSIITKGNIHQFRINLLEQLRYFCSQYISFGPRGNIPSNQSSNQHFSLLVGVFISQVLEYIINTIISEISVFSLKHDETKILNNQLTYIITSNTQLIRIADLSRFFDRNDYEEELKSSVSVNSGSNTISNVYTLKSTDSSESLHSFTSSISHSESHYEKPHEPKWSILKGLRMFKESINSVSHTSKTKLLNSKDNCAIKNFYNSQFNYSENDFKVQQGQQQQHYKKY</sequence>
<protein>
    <submittedName>
        <fullName evidence="1">Uncharacterized protein</fullName>
    </submittedName>
</protein>
<organism evidence="1 2">
    <name type="scientific">Conidiobolus coronatus (strain ATCC 28846 / CBS 209.66 / NRRL 28638)</name>
    <name type="common">Delacroixia coronata</name>
    <dbReference type="NCBI Taxonomy" id="796925"/>
    <lineage>
        <taxon>Eukaryota</taxon>
        <taxon>Fungi</taxon>
        <taxon>Fungi incertae sedis</taxon>
        <taxon>Zoopagomycota</taxon>
        <taxon>Entomophthoromycotina</taxon>
        <taxon>Entomophthoromycetes</taxon>
        <taxon>Entomophthorales</taxon>
        <taxon>Ancylistaceae</taxon>
        <taxon>Conidiobolus</taxon>
    </lineage>
</organism>
<gene>
    <name evidence="1" type="ORF">CONCODRAFT_4575</name>
</gene>
<dbReference type="EMBL" id="KQ964450">
    <property type="protein sequence ID" value="KXN72606.1"/>
    <property type="molecule type" value="Genomic_DNA"/>
</dbReference>
<dbReference type="AlphaFoldDB" id="A0A137PC83"/>